<evidence type="ECO:0000313" key="2">
    <source>
        <dbReference type="EMBL" id="SMX83520.1"/>
    </source>
</evidence>
<feature type="transmembrane region" description="Helical" evidence="1">
    <location>
        <begin position="27"/>
        <end position="48"/>
    </location>
</feature>
<evidence type="ECO:0000313" key="3">
    <source>
        <dbReference type="Proteomes" id="UP000234342"/>
    </source>
</evidence>
<evidence type="ECO:0000256" key="1">
    <source>
        <dbReference type="SAM" id="Phobius"/>
    </source>
</evidence>
<keyword evidence="1" id="KW-0812">Transmembrane</keyword>
<dbReference type="AlphaFoldDB" id="A0A2H1J7S1"/>
<dbReference type="Proteomes" id="UP000234342">
    <property type="component" value="Unassembled WGS sequence"/>
</dbReference>
<dbReference type="EMBL" id="FXZE01000006">
    <property type="protein sequence ID" value="SMX83520.1"/>
    <property type="molecule type" value="Genomic_DNA"/>
</dbReference>
<gene>
    <name evidence="2" type="ORF">BANT10_01736</name>
</gene>
<proteinExistence type="predicted"/>
<keyword evidence="1" id="KW-0472">Membrane</keyword>
<accession>A0A2H1J7S1</accession>
<organism evidence="2 3">
    <name type="scientific">Brevibacterium antiquum</name>
    <dbReference type="NCBI Taxonomy" id="234835"/>
    <lineage>
        <taxon>Bacteria</taxon>
        <taxon>Bacillati</taxon>
        <taxon>Actinomycetota</taxon>
        <taxon>Actinomycetes</taxon>
        <taxon>Micrococcales</taxon>
        <taxon>Brevibacteriaceae</taxon>
        <taxon>Brevibacterium</taxon>
    </lineage>
</organism>
<sequence length="66" mass="6863">MSYSDHSAPMSQSCTRTVCSSSAMGSVLSTLLIAIVLAINVGCFLPGLPQTFRPGPDFAAESLLLT</sequence>
<protein>
    <submittedName>
        <fullName evidence="2">Uncharacterized protein</fullName>
    </submittedName>
</protein>
<keyword evidence="1" id="KW-1133">Transmembrane helix</keyword>
<name>A0A2H1J7S1_9MICO</name>
<reference evidence="3" key="1">
    <citation type="submission" date="2017-03" db="EMBL/GenBank/DDBJ databases">
        <authorList>
            <person name="Monnet C."/>
        </authorList>
    </citation>
    <scope>NUCLEOTIDE SEQUENCE [LARGE SCALE GENOMIC DNA]</scope>
    <source>
        <strain evidence="3">P10</strain>
    </source>
</reference>
<keyword evidence="3" id="KW-1185">Reference proteome</keyword>